<keyword evidence="4 7" id="KW-0456">Lyase</keyword>
<dbReference type="GO" id="GO:0005737">
    <property type="term" value="C:cytoplasm"/>
    <property type="evidence" value="ECO:0007669"/>
    <property type="project" value="UniProtKB-SubCell"/>
</dbReference>
<proteinExistence type="inferred from homology"/>
<dbReference type="OrthoDB" id="5289082at2"/>
<evidence type="ECO:0000256" key="8">
    <source>
        <dbReference type="RuleBase" id="RU004185"/>
    </source>
</evidence>
<dbReference type="Pfam" id="PF00762">
    <property type="entry name" value="Ferrochelatase"/>
    <property type="match status" value="1"/>
</dbReference>
<comment type="pathway">
    <text evidence="7">Porphyrin-containing compound metabolism; protoheme biosynthesis; protoheme from protoporphyrin-IX: step 1/1.</text>
</comment>
<evidence type="ECO:0000256" key="6">
    <source>
        <dbReference type="ARBA" id="ARBA00024536"/>
    </source>
</evidence>
<dbReference type="InterPro" id="IPR033659">
    <property type="entry name" value="Ferrochelatase_N"/>
</dbReference>
<evidence type="ECO:0000313" key="9">
    <source>
        <dbReference type="EMBL" id="SMF49177.1"/>
    </source>
</evidence>
<comment type="catalytic activity">
    <reaction evidence="6">
        <text>Fe-coproporphyrin III + 2 H(+) = coproporphyrin III + Fe(2+)</text>
        <dbReference type="Rhea" id="RHEA:49572"/>
        <dbReference type="ChEBI" id="CHEBI:15378"/>
        <dbReference type="ChEBI" id="CHEBI:29033"/>
        <dbReference type="ChEBI" id="CHEBI:68438"/>
        <dbReference type="ChEBI" id="CHEBI:131725"/>
        <dbReference type="EC" id="4.99.1.9"/>
    </reaction>
    <physiologicalReaction direction="right-to-left" evidence="6">
        <dbReference type="Rhea" id="RHEA:49574"/>
    </physiologicalReaction>
</comment>
<reference evidence="10" key="1">
    <citation type="submission" date="2017-04" db="EMBL/GenBank/DDBJ databases">
        <authorList>
            <person name="Varghese N."/>
            <person name="Submissions S."/>
        </authorList>
    </citation>
    <scope>NUCLEOTIDE SEQUENCE [LARGE SCALE GENOMIC DNA]</scope>
    <source>
        <strain evidence="10">RKEM611</strain>
    </source>
</reference>
<comment type="catalytic activity">
    <reaction evidence="7">
        <text>heme b + 2 H(+) = protoporphyrin IX + Fe(2+)</text>
        <dbReference type="Rhea" id="RHEA:22584"/>
        <dbReference type="ChEBI" id="CHEBI:15378"/>
        <dbReference type="ChEBI" id="CHEBI:29033"/>
        <dbReference type="ChEBI" id="CHEBI:57306"/>
        <dbReference type="ChEBI" id="CHEBI:60344"/>
        <dbReference type="EC" id="4.98.1.1"/>
    </reaction>
</comment>
<keyword evidence="3 7" id="KW-0350">Heme biosynthesis</keyword>
<dbReference type="CDD" id="cd03411">
    <property type="entry name" value="Ferrochelatase_N"/>
    <property type="match status" value="1"/>
</dbReference>
<dbReference type="HAMAP" id="MF_00323">
    <property type="entry name" value="Ferrochelatase"/>
    <property type="match status" value="1"/>
</dbReference>
<dbReference type="Proteomes" id="UP000192907">
    <property type="component" value="Unassembled WGS sequence"/>
</dbReference>
<dbReference type="SUPFAM" id="SSF53800">
    <property type="entry name" value="Chelatase"/>
    <property type="match status" value="1"/>
</dbReference>
<comment type="subcellular location">
    <subcellularLocation>
        <location evidence="7">Cytoplasm</location>
    </subcellularLocation>
</comment>
<dbReference type="GO" id="GO:0004325">
    <property type="term" value="F:ferrochelatase activity"/>
    <property type="evidence" value="ECO:0007669"/>
    <property type="project" value="UniProtKB-UniRule"/>
</dbReference>
<feature type="binding site" evidence="7">
    <location>
        <position position="193"/>
    </location>
    <ligand>
        <name>Fe(2+)</name>
        <dbReference type="ChEBI" id="CHEBI:29033"/>
    </ligand>
</feature>
<evidence type="ECO:0000256" key="4">
    <source>
        <dbReference type="ARBA" id="ARBA00023239"/>
    </source>
</evidence>
<dbReference type="AlphaFoldDB" id="A0A1Y6C7M5"/>
<name>A0A1Y6C7M5_9BACT</name>
<evidence type="ECO:0000256" key="7">
    <source>
        <dbReference type="HAMAP-Rule" id="MF_00323"/>
    </source>
</evidence>
<dbReference type="InterPro" id="IPR001015">
    <property type="entry name" value="Ferrochelatase"/>
</dbReference>
<evidence type="ECO:0000313" key="10">
    <source>
        <dbReference type="Proteomes" id="UP000192907"/>
    </source>
</evidence>
<dbReference type="GO" id="GO:0006783">
    <property type="term" value="P:heme biosynthetic process"/>
    <property type="evidence" value="ECO:0007669"/>
    <property type="project" value="UniProtKB-UniRule"/>
</dbReference>
<keyword evidence="7" id="KW-0963">Cytoplasm</keyword>
<dbReference type="RefSeq" id="WP_132319694.1">
    <property type="nucleotide sequence ID" value="NZ_FWZT01000015.1"/>
</dbReference>
<dbReference type="NCBIfam" id="TIGR00109">
    <property type="entry name" value="hemH"/>
    <property type="match status" value="1"/>
</dbReference>
<dbReference type="InterPro" id="IPR033644">
    <property type="entry name" value="Ferrochelatase_C"/>
</dbReference>
<feature type="binding site" evidence="7">
    <location>
        <position position="296"/>
    </location>
    <ligand>
        <name>Fe(2+)</name>
        <dbReference type="ChEBI" id="CHEBI:29033"/>
    </ligand>
</feature>
<dbReference type="Gene3D" id="3.40.50.1400">
    <property type="match status" value="2"/>
</dbReference>
<accession>A0A1Y6C7M5</accession>
<evidence type="ECO:0000256" key="2">
    <source>
        <dbReference type="ARBA" id="ARBA00023004"/>
    </source>
</evidence>
<keyword evidence="5 7" id="KW-0627">Porphyrin biosynthesis</keyword>
<dbReference type="EMBL" id="FWZT01000015">
    <property type="protein sequence ID" value="SMF49177.1"/>
    <property type="molecule type" value="Genomic_DNA"/>
</dbReference>
<dbReference type="EC" id="4.98.1.1" evidence="7"/>
<gene>
    <name evidence="7" type="primary">hemH</name>
    <name evidence="9" type="ORF">SAMN06296036_11551</name>
</gene>
<evidence type="ECO:0000256" key="5">
    <source>
        <dbReference type="ARBA" id="ARBA00023244"/>
    </source>
</evidence>
<dbReference type="STRING" id="1513793.SAMN06296036_11551"/>
<dbReference type="UniPathway" id="UPA00252">
    <property type="reaction ID" value="UER00325"/>
</dbReference>
<dbReference type="PANTHER" id="PTHR11108:SF1">
    <property type="entry name" value="FERROCHELATASE, MITOCHONDRIAL"/>
    <property type="match status" value="1"/>
</dbReference>
<protein>
    <recommendedName>
        <fullName evidence="7">Ferrochelatase</fullName>
        <ecNumber evidence="7">4.98.1.1</ecNumber>
    </recommendedName>
    <alternativeName>
        <fullName evidence="7">Heme synthase</fullName>
    </alternativeName>
    <alternativeName>
        <fullName evidence="7">Protoheme ferro-lyase</fullName>
    </alternativeName>
</protein>
<comment type="similarity">
    <text evidence="1 7 8">Belongs to the ferrochelatase family.</text>
</comment>
<organism evidence="9 10">
    <name type="scientific">Pseudobacteriovorax antillogorgiicola</name>
    <dbReference type="NCBI Taxonomy" id="1513793"/>
    <lineage>
        <taxon>Bacteria</taxon>
        <taxon>Pseudomonadati</taxon>
        <taxon>Bdellovibrionota</taxon>
        <taxon>Oligoflexia</taxon>
        <taxon>Oligoflexales</taxon>
        <taxon>Pseudobacteriovoracaceae</taxon>
        <taxon>Pseudobacteriovorax</taxon>
    </lineage>
</organism>
<sequence length="358" mass="39949">MERKIGLLLVNLGTPDSTEVRDVRRYLREFLMDPKVINLPVVFRAMLVYGIILPFRPKKSAAAYKEVWTPEGSPLLVHGQDLKTKLIPQLGDEICVELAMRYGNPSLEKGIESLLSQGVERIVVFPLYPQYAAATTGSTVEKVFDILAKRWNVPPVTIASDYFDHPLFIDAFAKVAKPQIDEFKPDHVLLSYHGLPESHVANTDEGPCSYLKGGNCCDMITAKNRYCYRAQCFATSRALAEALGLKADKHTVAFQSRLGRAEWIKPYTADKVKELADRGVKRLAVMCPAFVADCLETLEEIGMGIREDFKSYGGEDLRLVTSLNSEVVWVQAVTEICRGYFGPQSSSLEPQLSTSQVH</sequence>
<keyword evidence="2 7" id="KW-0408">Iron</keyword>
<evidence type="ECO:0000256" key="3">
    <source>
        <dbReference type="ARBA" id="ARBA00023133"/>
    </source>
</evidence>
<dbReference type="GO" id="GO:0046872">
    <property type="term" value="F:metal ion binding"/>
    <property type="evidence" value="ECO:0007669"/>
    <property type="project" value="UniProtKB-KW"/>
</dbReference>
<comment type="function">
    <text evidence="7">Catalyzes the ferrous insertion into protoporphyrin IX.</text>
</comment>
<dbReference type="PANTHER" id="PTHR11108">
    <property type="entry name" value="FERROCHELATASE"/>
    <property type="match status" value="1"/>
</dbReference>
<dbReference type="CDD" id="cd00419">
    <property type="entry name" value="Ferrochelatase_C"/>
    <property type="match status" value="1"/>
</dbReference>
<keyword evidence="7" id="KW-0479">Metal-binding</keyword>
<evidence type="ECO:0000256" key="1">
    <source>
        <dbReference type="ARBA" id="ARBA00007718"/>
    </source>
</evidence>
<keyword evidence="10" id="KW-1185">Reference proteome</keyword>